<keyword evidence="1" id="KW-1133">Transmembrane helix</keyword>
<feature type="transmembrane region" description="Helical" evidence="1">
    <location>
        <begin position="84"/>
        <end position="101"/>
    </location>
</feature>
<dbReference type="SUPFAM" id="SSF50475">
    <property type="entry name" value="FMN-binding split barrel"/>
    <property type="match status" value="1"/>
</dbReference>
<dbReference type="InterPro" id="IPR007396">
    <property type="entry name" value="TR_PAI2-type"/>
</dbReference>
<dbReference type="Pfam" id="PF04299">
    <property type="entry name" value="FMN_bind_2"/>
    <property type="match status" value="1"/>
</dbReference>
<dbReference type="PANTHER" id="PTHR35802:SF1">
    <property type="entry name" value="PROTEASE SYNTHASE AND SPORULATION PROTEIN PAI 2"/>
    <property type="match status" value="1"/>
</dbReference>
<proteinExistence type="predicted"/>
<evidence type="ECO:0000256" key="1">
    <source>
        <dbReference type="SAM" id="Phobius"/>
    </source>
</evidence>
<dbReference type="EMBL" id="CAJHCP010000012">
    <property type="protein sequence ID" value="CAD6552759.1"/>
    <property type="molecule type" value="Genomic_DNA"/>
</dbReference>
<dbReference type="Proteomes" id="UP000598032">
    <property type="component" value="Unassembled WGS sequence"/>
</dbReference>
<accession>A0ABM8P0V3</accession>
<organism evidence="2 3">
    <name type="scientific">Paraburkholderia metrosideri</name>
    <dbReference type="NCBI Taxonomy" id="580937"/>
    <lineage>
        <taxon>Bacteria</taxon>
        <taxon>Pseudomonadati</taxon>
        <taxon>Pseudomonadota</taxon>
        <taxon>Betaproteobacteria</taxon>
        <taxon>Burkholderiales</taxon>
        <taxon>Burkholderiaceae</taxon>
        <taxon>Paraburkholderia</taxon>
    </lineage>
</organism>
<reference evidence="2 3" key="1">
    <citation type="submission" date="2020-10" db="EMBL/GenBank/DDBJ databases">
        <authorList>
            <person name="Peeters C."/>
        </authorList>
    </citation>
    <scope>NUCLEOTIDE SEQUENCE [LARGE SCALE GENOMIC DNA]</scope>
    <source>
        <strain evidence="2 3">LMG 28140</strain>
    </source>
</reference>
<gene>
    <name evidence="2" type="ORF">LMG28140_05196</name>
</gene>
<dbReference type="InterPro" id="IPR012349">
    <property type="entry name" value="Split_barrel_FMN-bd"/>
</dbReference>
<sequence length="333" mass="36444">MGEAGAQRYVFAWSPKAQRSLSADRNADNIGLYRILANQASAKARNAPDNVAGCAICDTVDGFLGSYAGLRVAGRFYGLASRRFFSPFIFAFLFIFSSPTFSSPERFMYMPAHFEENRPEVLHRLIAEQSFGALITNGPNGLDANHLPFEAEVVATGNDAAAAATDSTQSRLILRAHVARANPIWQEAATNPDALVIFQGPAAYISPTWYPSKHDTHRQVPTYNYMVVHTHGRIVVRDDESFVRGLVARLTRKMEAGEAVPWKMGDAPADFIKQMLGAIVGIEIEVTRLVGKWKLGQNKEAADRRGAAETLLGRSTDEQQAVGQAMLDAPPAF</sequence>
<keyword evidence="1" id="KW-0812">Transmembrane</keyword>
<protein>
    <recommendedName>
        <fullName evidence="4">Transcriptional regulator</fullName>
    </recommendedName>
</protein>
<keyword evidence="3" id="KW-1185">Reference proteome</keyword>
<evidence type="ECO:0000313" key="2">
    <source>
        <dbReference type="EMBL" id="CAD6552759.1"/>
    </source>
</evidence>
<keyword evidence="1" id="KW-0472">Membrane</keyword>
<dbReference type="Gene3D" id="2.30.110.10">
    <property type="entry name" value="Electron Transport, Fmn-binding Protein, Chain A"/>
    <property type="match status" value="1"/>
</dbReference>
<dbReference type="PANTHER" id="PTHR35802">
    <property type="entry name" value="PROTEASE SYNTHASE AND SPORULATION PROTEIN PAI 2"/>
    <property type="match status" value="1"/>
</dbReference>
<name>A0ABM8P0V3_9BURK</name>
<evidence type="ECO:0000313" key="3">
    <source>
        <dbReference type="Proteomes" id="UP000598032"/>
    </source>
</evidence>
<comment type="caution">
    <text evidence="2">The sequence shown here is derived from an EMBL/GenBank/DDBJ whole genome shotgun (WGS) entry which is preliminary data.</text>
</comment>
<evidence type="ECO:0008006" key="4">
    <source>
        <dbReference type="Google" id="ProtNLM"/>
    </source>
</evidence>